<feature type="transmembrane region" description="Helical" evidence="1">
    <location>
        <begin position="71"/>
        <end position="88"/>
    </location>
</feature>
<gene>
    <name evidence="2" type="ORF">GA0061070_11103</name>
</gene>
<dbReference type="RefSeq" id="WP_090139081.1">
    <property type="nucleotide sequence ID" value="NZ_FMBC01000110.1"/>
</dbReference>
<organism evidence="2 3">
    <name type="scientific">Kosakonia oryziphila</name>
    <dbReference type="NCBI Taxonomy" id="1005667"/>
    <lineage>
        <taxon>Bacteria</taxon>
        <taxon>Pseudomonadati</taxon>
        <taxon>Pseudomonadota</taxon>
        <taxon>Gammaproteobacteria</taxon>
        <taxon>Enterobacterales</taxon>
        <taxon>Enterobacteriaceae</taxon>
        <taxon>Kosakonia</taxon>
    </lineage>
</organism>
<evidence type="ECO:0000256" key="1">
    <source>
        <dbReference type="SAM" id="Phobius"/>
    </source>
</evidence>
<accession>A0A1C4GPI1</accession>
<dbReference type="EMBL" id="FMBC01000110">
    <property type="protein sequence ID" value="SCC70066.1"/>
    <property type="molecule type" value="Genomic_DNA"/>
</dbReference>
<keyword evidence="1" id="KW-0812">Transmembrane</keyword>
<evidence type="ECO:0000313" key="3">
    <source>
        <dbReference type="Proteomes" id="UP000198515"/>
    </source>
</evidence>
<name>A0A1C4GPI1_9ENTR</name>
<keyword evidence="3" id="KW-1185">Reference proteome</keyword>
<dbReference type="OrthoDB" id="6617087at2"/>
<keyword evidence="1" id="KW-0472">Membrane</keyword>
<keyword evidence="1" id="KW-1133">Transmembrane helix</keyword>
<reference evidence="3" key="1">
    <citation type="submission" date="2016-08" db="EMBL/GenBank/DDBJ databases">
        <authorList>
            <person name="Varghese N."/>
            <person name="Submissions Spin"/>
        </authorList>
    </citation>
    <scope>NUCLEOTIDE SEQUENCE [LARGE SCALE GENOMIC DNA]</scope>
    <source>
        <strain evidence="3">REICA_142</strain>
    </source>
</reference>
<sequence>MNSYIIFIKDNESKVLKVNNVTREHSKELKSKGFTKYPYTIEANNEKDAIAKLNKQGEEHLYDLSQFSGNIFFYCAILVAGLVIAFIFSR</sequence>
<protein>
    <submittedName>
        <fullName evidence="2">Uncharacterized protein</fullName>
    </submittedName>
</protein>
<proteinExistence type="predicted"/>
<evidence type="ECO:0000313" key="2">
    <source>
        <dbReference type="EMBL" id="SCC70066.1"/>
    </source>
</evidence>
<dbReference type="Proteomes" id="UP000198515">
    <property type="component" value="Unassembled WGS sequence"/>
</dbReference>
<dbReference type="AlphaFoldDB" id="A0A1C4GPI1"/>